<dbReference type="Gene3D" id="2.60.120.640">
    <property type="entry name" value="gp9"/>
    <property type="match status" value="1"/>
</dbReference>
<accession>A0A219Y9G4</accession>
<evidence type="ECO:0000313" key="2">
    <source>
        <dbReference type="EMBL" id="APU00616.1"/>
    </source>
</evidence>
<dbReference type="EMBL" id="KY290948">
    <property type="protein sequence ID" value="APU00616.1"/>
    <property type="molecule type" value="Genomic_DNA"/>
</dbReference>
<dbReference type="InterPro" id="IPR027412">
    <property type="entry name" value="Gp9_C_dom_sf"/>
</dbReference>
<feature type="domain" description="Baseplate structural protein Gp9/Gp10 N-terminal" evidence="1">
    <location>
        <begin position="6"/>
        <end position="169"/>
    </location>
</feature>
<protein>
    <submittedName>
        <fullName evidence="2">Baseplate wedge tail fiber connector</fullName>
    </submittedName>
</protein>
<dbReference type="SUPFAM" id="SSF50017">
    <property type="entry name" value="gp9"/>
    <property type="match status" value="1"/>
</dbReference>
<reference evidence="2 3" key="1">
    <citation type="journal article" date="2017" name="Sci. Rep.">
        <title>Characterization and diversity of phages infecting Aeromonas salmonicida subsp. salmonicida.</title>
        <authorList>
            <person name="Vincent A.T."/>
            <person name="Paquet V.E."/>
            <person name="Bernatchez A."/>
            <person name="Tremblay D.M."/>
            <person name="Moineau S."/>
            <person name="Charette S.J."/>
        </authorList>
    </citation>
    <scope>NUCLEOTIDE SEQUENCE [LARGE SCALE GENOMIC DNA]</scope>
</reference>
<evidence type="ECO:0000259" key="1">
    <source>
        <dbReference type="Pfam" id="PF07880"/>
    </source>
</evidence>
<dbReference type="InterPro" id="IPR027411">
    <property type="entry name" value="Gp9/Gp10_mid_dom_sf"/>
</dbReference>
<dbReference type="Pfam" id="PF07880">
    <property type="entry name" value="T4_gp9_10_N"/>
    <property type="match status" value="1"/>
</dbReference>
<proteinExistence type="predicted"/>
<name>A0A219Y9G4_9CAUD</name>
<dbReference type="InterPro" id="IPR008987">
    <property type="entry name" value="Baseplate_struct_prot_Gp9/10_N"/>
</dbReference>
<evidence type="ECO:0000313" key="3">
    <source>
        <dbReference type="Proteomes" id="UP000222894"/>
    </source>
</evidence>
<organism evidence="2 3">
    <name type="scientific">Aeromonas phage 44RR2.8t.2</name>
    <dbReference type="NCBI Taxonomy" id="1932900"/>
    <lineage>
        <taxon>Viruses</taxon>
        <taxon>Duplodnaviria</taxon>
        <taxon>Heunggongvirae</taxon>
        <taxon>Uroviricota</taxon>
        <taxon>Caudoviricetes</taxon>
        <taxon>Pantevenvirales</taxon>
        <taxon>Straboviridae</taxon>
        <taxon>Biquartavirus</taxon>
        <taxon>Biquartavirus 44RR2</taxon>
    </lineage>
</organism>
<dbReference type="Gene3D" id="1.20.5.960">
    <property type="entry name" value="Bacteriophage t4 gene product 9 (gp9)"/>
    <property type="match status" value="1"/>
</dbReference>
<dbReference type="Proteomes" id="UP000222894">
    <property type="component" value="Genome"/>
</dbReference>
<dbReference type="InterPro" id="IPR036240">
    <property type="entry name" value="Gp9-like_sf"/>
</dbReference>
<dbReference type="GO" id="GO:0019076">
    <property type="term" value="P:viral release from host cell"/>
    <property type="evidence" value="ECO:0007669"/>
    <property type="project" value="InterPro"/>
</dbReference>
<sequence length="285" mass="30714">MLQDTKKRVDVGVIGNPSTGDILYDGGVKLNTVIDALYNTFGDYRLYSSASEGADSQILHATGFYQKLSRQYYAGNPVDIGSMHDADTTSGALTMTLPNAKLGEGCIFINSNGSISPANPLIIRPQSGETILGTSGNLTITSPYSRIVVWCTKADGNQKYWEYGITPLFGDSMMPVEKTILATATPTNIRIAGKNEYVAIKLLIAAKNNAGTAFKTAETFIAIDTITNEVINTEYAVLKNTDSELYDIRFFIGAGDNVYAEVKSLNGQLRFSIKAIDTVKIGATS</sequence>
<dbReference type="Gene3D" id="2.60.40.1680">
    <property type="entry name" value="4-oxalocrotonate tautomerase-like"/>
    <property type="match status" value="1"/>
</dbReference>